<evidence type="ECO:0000259" key="9">
    <source>
        <dbReference type="SMART" id="SM00481"/>
    </source>
</evidence>
<accession>A0A6N7IZB9</accession>
<gene>
    <name evidence="10" type="ORF">FRC54_06685</name>
</gene>
<dbReference type="UniPathway" id="UPA00031">
    <property type="reaction ID" value="UER00013"/>
</dbReference>
<dbReference type="InterPro" id="IPR003141">
    <property type="entry name" value="Pol/His_phosphatase_N"/>
</dbReference>
<dbReference type="InterPro" id="IPR016195">
    <property type="entry name" value="Pol/histidinol_Pase-like"/>
</dbReference>
<comment type="pathway">
    <text evidence="1 8">Amino-acid biosynthesis; L-histidine biosynthesis; L-histidine from 5-phospho-alpha-D-ribose 1-diphosphate: step 8/9.</text>
</comment>
<evidence type="ECO:0000256" key="1">
    <source>
        <dbReference type="ARBA" id="ARBA00004970"/>
    </source>
</evidence>
<evidence type="ECO:0000256" key="2">
    <source>
        <dbReference type="ARBA" id="ARBA00009152"/>
    </source>
</evidence>
<dbReference type="Gene3D" id="3.20.20.140">
    <property type="entry name" value="Metal-dependent hydrolases"/>
    <property type="match status" value="1"/>
</dbReference>
<evidence type="ECO:0000313" key="11">
    <source>
        <dbReference type="Proteomes" id="UP000460257"/>
    </source>
</evidence>
<keyword evidence="5 8" id="KW-0378">Hydrolase</keyword>
<name>A0A6N7IZB9_9FIRM</name>
<keyword evidence="6 8" id="KW-0368">Histidine biosynthesis</keyword>
<dbReference type="AlphaFoldDB" id="A0A6N7IZB9"/>
<dbReference type="Proteomes" id="UP000460257">
    <property type="component" value="Unassembled WGS sequence"/>
</dbReference>
<dbReference type="NCBIfam" id="TIGR01856">
    <property type="entry name" value="hisJ_fam"/>
    <property type="match status" value="1"/>
</dbReference>
<proteinExistence type="inferred from homology"/>
<dbReference type="EC" id="3.1.3.15" evidence="3 8"/>
<reference evidence="10" key="1">
    <citation type="journal article" date="2020" name="Appl. Environ. Microbiol.">
        <title>Medium-Chain Fatty Acid Synthesis by 'Candidatus Weimeria bifida' gen. nov., sp. nov., and 'Candidatus Pseudoramibacter fermentans' sp. nov.</title>
        <authorList>
            <person name="Scarborough M.J."/>
            <person name="Myers K.S."/>
            <person name="Donohue T.J."/>
            <person name="Noguera D.R."/>
        </authorList>
    </citation>
    <scope>NUCLEOTIDE SEQUENCE</scope>
    <source>
        <strain evidence="10">LCO1.1</strain>
    </source>
</reference>
<organism evidence="10 11">
    <name type="scientific">Candidatus Weimeria bifida</name>
    <dbReference type="NCBI Taxonomy" id="2599074"/>
    <lineage>
        <taxon>Bacteria</taxon>
        <taxon>Bacillati</taxon>
        <taxon>Bacillota</taxon>
        <taxon>Clostridia</taxon>
        <taxon>Lachnospirales</taxon>
        <taxon>Lachnospiraceae</taxon>
        <taxon>Candidatus Weimeria</taxon>
    </lineage>
</organism>
<dbReference type="GO" id="GO:0004401">
    <property type="term" value="F:histidinol-phosphatase activity"/>
    <property type="evidence" value="ECO:0007669"/>
    <property type="project" value="UniProtKB-UniRule"/>
</dbReference>
<dbReference type="InterPro" id="IPR010140">
    <property type="entry name" value="Histidinol_P_phosphatase_HisJ"/>
</dbReference>
<dbReference type="Pfam" id="PF02811">
    <property type="entry name" value="PHP"/>
    <property type="match status" value="1"/>
</dbReference>
<dbReference type="GO" id="GO:0005737">
    <property type="term" value="C:cytoplasm"/>
    <property type="evidence" value="ECO:0007669"/>
    <property type="project" value="TreeGrafter"/>
</dbReference>
<comment type="similarity">
    <text evidence="2 8">Belongs to the PHP hydrolase family. HisK subfamily.</text>
</comment>
<comment type="caution">
    <text evidence="10">The sequence shown here is derived from an EMBL/GenBank/DDBJ whole genome shotgun (WGS) entry which is preliminary data.</text>
</comment>
<evidence type="ECO:0000256" key="8">
    <source>
        <dbReference type="RuleBase" id="RU366003"/>
    </source>
</evidence>
<sequence>MLYDTHMHTSFSGDSDASPLDMINSAKEKRLAGICFTDHLDIDYREEPHLFDLDFDEYFKKMPQIKKENESPDFWIGTGIEMGLQPYLAETHHAITRKYPFDFVIGSVHVISGYDPYYKSFYDDKSPQEAYRMYFDQVYENICAFDDYDTLGHLDYVVRYGLKYFGSPEADCRFDDFKNTFEKILKHLIEHGKSLEVNTGAFRYGMSEPNPSYEILKFYYNLGGRNITLGADAHEPKDVAIGYEKVIPELKKIGFSWFNVYKNRHPEKISF</sequence>
<dbReference type="EMBL" id="VOGC01000006">
    <property type="protein sequence ID" value="MQN01592.1"/>
    <property type="molecule type" value="Genomic_DNA"/>
</dbReference>
<feature type="domain" description="Polymerase/histidinol phosphatase N-terminal" evidence="9">
    <location>
        <begin position="3"/>
        <end position="86"/>
    </location>
</feature>
<dbReference type="PANTHER" id="PTHR21039">
    <property type="entry name" value="HISTIDINOL PHOSPHATASE-RELATED"/>
    <property type="match status" value="1"/>
</dbReference>
<evidence type="ECO:0000256" key="7">
    <source>
        <dbReference type="ARBA" id="ARBA00049158"/>
    </source>
</evidence>
<keyword evidence="4 8" id="KW-0028">Amino-acid biosynthesis</keyword>
<evidence type="ECO:0000256" key="3">
    <source>
        <dbReference type="ARBA" id="ARBA00013085"/>
    </source>
</evidence>
<dbReference type="InterPro" id="IPR004013">
    <property type="entry name" value="PHP_dom"/>
</dbReference>
<dbReference type="GO" id="GO:0000105">
    <property type="term" value="P:L-histidine biosynthetic process"/>
    <property type="evidence" value="ECO:0007669"/>
    <property type="project" value="UniProtKB-UniRule"/>
</dbReference>
<dbReference type="SUPFAM" id="SSF89550">
    <property type="entry name" value="PHP domain-like"/>
    <property type="match status" value="1"/>
</dbReference>
<evidence type="ECO:0000313" key="10">
    <source>
        <dbReference type="EMBL" id="MQN01592.1"/>
    </source>
</evidence>
<evidence type="ECO:0000256" key="6">
    <source>
        <dbReference type="ARBA" id="ARBA00023102"/>
    </source>
</evidence>
<evidence type="ECO:0000256" key="4">
    <source>
        <dbReference type="ARBA" id="ARBA00022605"/>
    </source>
</evidence>
<protein>
    <recommendedName>
        <fullName evidence="3 8">Histidinol-phosphatase</fullName>
        <shortName evidence="8">HolPase</shortName>
        <ecNumber evidence="3 8">3.1.3.15</ecNumber>
    </recommendedName>
</protein>
<comment type="catalytic activity">
    <reaction evidence="7 8">
        <text>L-histidinol phosphate + H2O = L-histidinol + phosphate</text>
        <dbReference type="Rhea" id="RHEA:14465"/>
        <dbReference type="ChEBI" id="CHEBI:15377"/>
        <dbReference type="ChEBI" id="CHEBI:43474"/>
        <dbReference type="ChEBI" id="CHEBI:57699"/>
        <dbReference type="ChEBI" id="CHEBI:57980"/>
        <dbReference type="EC" id="3.1.3.15"/>
    </reaction>
</comment>
<keyword evidence="11" id="KW-1185">Reference proteome</keyword>
<evidence type="ECO:0000256" key="5">
    <source>
        <dbReference type="ARBA" id="ARBA00022801"/>
    </source>
</evidence>
<dbReference type="PANTHER" id="PTHR21039:SF0">
    <property type="entry name" value="HISTIDINOL-PHOSPHATASE"/>
    <property type="match status" value="1"/>
</dbReference>
<dbReference type="SMART" id="SM00481">
    <property type="entry name" value="POLIIIAc"/>
    <property type="match status" value="1"/>
</dbReference>